<dbReference type="EMBL" id="SRPY01000752">
    <property type="protein sequence ID" value="KAG5918275.1"/>
    <property type="molecule type" value="Genomic_DNA"/>
</dbReference>
<name>A0A8K0J2M9_9HYPO</name>
<accession>A0A8K0J2M9</accession>
<gene>
    <name evidence="2" type="ORF">E4U42_006933</name>
</gene>
<organism evidence="2 3">
    <name type="scientific">Claviceps africana</name>
    <dbReference type="NCBI Taxonomy" id="83212"/>
    <lineage>
        <taxon>Eukaryota</taxon>
        <taxon>Fungi</taxon>
        <taxon>Dikarya</taxon>
        <taxon>Ascomycota</taxon>
        <taxon>Pezizomycotina</taxon>
        <taxon>Sordariomycetes</taxon>
        <taxon>Hypocreomycetidae</taxon>
        <taxon>Hypocreales</taxon>
        <taxon>Clavicipitaceae</taxon>
        <taxon>Claviceps</taxon>
    </lineage>
</organism>
<evidence type="ECO:0000256" key="1">
    <source>
        <dbReference type="SAM" id="SignalP"/>
    </source>
</evidence>
<keyword evidence="3" id="KW-1185">Reference proteome</keyword>
<feature type="chain" id="PRO_5035420260" evidence="1">
    <location>
        <begin position="21"/>
        <end position="72"/>
    </location>
</feature>
<reference evidence="2" key="1">
    <citation type="journal article" date="2020" name="bioRxiv">
        <title>Whole genome comparisons of ergot fungi reveals the divergence and evolution of species within the genus Claviceps are the result of varying mechanisms driving genome evolution and host range expansion.</title>
        <authorList>
            <person name="Wyka S.A."/>
            <person name="Mondo S.J."/>
            <person name="Liu M."/>
            <person name="Dettman J."/>
            <person name="Nalam V."/>
            <person name="Broders K.D."/>
        </authorList>
    </citation>
    <scope>NUCLEOTIDE SEQUENCE</scope>
    <source>
        <strain evidence="2">CCC 489</strain>
    </source>
</reference>
<sequence>EMKYTALVAAATLLARIALAGEIICLPWGKATCSTEPVGKGECKPIRCKNYAVVKLCKCDGFAYCNNGCPFQ</sequence>
<comment type="caution">
    <text evidence="2">The sequence shown here is derived from an EMBL/GenBank/DDBJ whole genome shotgun (WGS) entry which is preliminary data.</text>
</comment>
<feature type="non-terminal residue" evidence="2">
    <location>
        <position position="1"/>
    </location>
</feature>
<dbReference type="Proteomes" id="UP000811619">
    <property type="component" value="Unassembled WGS sequence"/>
</dbReference>
<keyword evidence="1" id="KW-0732">Signal</keyword>
<proteinExistence type="predicted"/>
<dbReference type="AlphaFoldDB" id="A0A8K0J2M9"/>
<feature type="signal peptide" evidence="1">
    <location>
        <begin position="1"/>
        <end position="20"/>
    </location>
</feature>
<evidence type="ECO:0000313" key="2">
    <source>
        <dbReference type="EMBL" id="KAG5918275.1"/>
    </source>
</evidence>
<protein>
    <submittedName>
        <fullName evidence="2">Uncharacterized protein</fullName>
    </submittedName>
</protein>
<evidence type="ECO:0000313" key="3">
    <source>
        <dbReference type="Proteomes" id="UP000811619"/>
    </source>
</evidence>